<dbReference type="PROSITE" id="PS51077">
    <property type="entry name" value="HTH_ICLR"/>
    <property type="match status" value="1"/>
</dbReference>
<dbReference type="InterPro" id="IPR005471">
    <property type="entry name" value="Tscrpt_reg_IclR_N"/>
</dbReference>
<keyword evidence="3" id="KW-0804">Transcription</keyword>
<accession>A0ABX0Y6N4</accession>
<evidence type="ECO:0000256" key="1">
    <source>
        <dbReference type="ARBA" id="ARBA00023015"/>
    </source>
</evidence>
<dbReference type="RefSeq" id="WP_167927859.1">
    <property type="nucleotide sequence ID" value="NZ_JAATVY010000023.1"/>
</dbReference>
<reference evidence="7 8" key="1">
    <citation type="submission" date="2020-03" db="EMBL/GenBank/DDBJ databases">
        <title>WGS of the type strain of Planosporangium spp.</title>
        <authorList>
            <person name="Thawai C."/>
        </authorList>
    </citation>
    <scope>NUCLEOTIDE SEQUENCE [LARGE SCALE GENOMIC DNA]</scope>
    <source>
        <strain evidence="7 8">TBRC 5610</strain>
    </source>
</reference>
<dbReference type="Pfam" id="PF01614">
    <property type="entry name" value="IclR_C"/>
    <property type="match status" value="1"/>
</dbReference>
<dbReference type="InterPro" id="IPR036390">
    <property type="entry name" value="WH_DNA-bd_sf"/>
</dbReference>
<feature type="region of interest" description="Disordered" evidence="4">
    <location>
        <begin position="1"/>
        <end position="24"/>
    </location>
</feature>
<dbReference type="InterPro" id="IPR029016">
    <property type="entry name" value="GAF-like_dom_sf"/>
</dbReference>
<dbReference type="PANTHER" id="PTHR30136:SF24">
    <property type="entry name" value="HTH-TYPE TRANSCRIPTIONAL REPRESSOR ALLR"/>
    <property type="match status" value="1"/>
</dbReference>
<dbReference type="PANTHER" id="PTHR30136">
    <property type="entry name" value="HELIX-TURN-HELIX TRANSCRIPTIONAL REGULATOR, ICLR FAMILY"/>
    <property type="match status" value="1"/>
</dbReference>
<keyword evidence="8" id="KW-1185">Reference proteome</keyword>
<dbReference type="Pfam" id="PF09339">
    <property type="entry name" value="HTH_IclR"/>
    <property type="match status" value="1"/>
</dbReference>
<sequence length="272" mass="29541">MKAHTQIRRDDRGTIVKQSAPAESGPPYALRAVERVCDILDILANSNSSVSLSEVAEGTGMPKSSAFRYLTVLEGRHYVERDPETSSFRLGLAFRPQNTRAVEMLTELARPALEKLRDQLGETTNLGVLDGAYVVHTAVAESPHIMRLAARVGDRGYIHSTALGKAICAELPEDRVRSILSAAGMPALTDSTITSVDSYLTELKRVRTEGFGEDDAENQPAGRCVAVVIRGTGLPAGISVSAPADRFPREQVADTVKQLRKVARSLSRQMRD</sequence>
<keyword evidence="2" id="KW-0238">DNA-binding</keyword>
<evidence type="ECO:0000259" key="5">
    <source>
        <dbReference type="PROSITE" id="PS51077"/>
    </source>
</evidence>
<evidence type="ECO:0000256" key="3">
    <source>
        <dbReference type="ARBA" id="ARBA00023163"/>
    </source>
</evidence>
<dbReference type="InterPro" id="IPR014757">
    <property type="entry name" value="Tscrpt_reg_IclR_C"/>
</dbReference>
<proteinExistence type="predicted"/>
<gene>
    <name evidence="7" type="ORF">HC031_24995</name>
</gene>
<protein>
    <submittedName>
        <fullName evidence="7">IclR family transcriptional regulator</fullName>
    </submittedName>
</protein>
<organism evidence="7 8">
    <name type="scientific">Planosporangium thailandense</name>
    <dbReference type="NCBI Taxonomy" id="765197"/>
    <lineage>
        <taxon>Bacteria</taxon>
        <taxon>Bacillati</taxon>
        <taxon>Actinomycetota</taxon>
        <taxon>Actinomycetes</taxon>
        <taxon>Micromonosporales</taxon>
        <taxon>Micromonosporaceae</taxon>
        <taxon>Planosporangium</taxon>
    </lineage>
</organism>
<dbReference type="PROSITE" id="PS51078">
    <property type="entry name" value="ICLR_ED"/>
    <property type="match status" value="1"/>
</dbReference>
<dbReference type="InterPro" id="IPR050707">
    <property type="entry name" value="HTH_MetabolicPath_Reg"/>
</dbReference>
<dbReference type="SUPFAM" id="SSF55781">
    <property type="entry name" value="GAF domain-like"/>
    <property type="match status" value="1"/>
</dbReference>
<evidence type="ECO:0000313" key="7">
    <source>
        <dbReference type="EMBL" id="NJC72949.1"/>
    </source>
</evidence>
<dbReference type="Gene3D" id="3.30.450.40">
    <property type="match status" value="1"/>
</dbReference>
<evidence type="ECO:0000259" key="6">
    <source>
        <dbReference type="PROSITE" id="PS51078"/>
    </source>
</evidence>
<evidence type="ECO:0000256" key="4">
    <source>
        <dbReference type="SAM" id="MobiDB-lite"/>
    </source>
</evidence>
<keyword evidence="1" id="KW-0805">Transcription regulation</keyword>
<feature type="domain" description="IclR-ED" evidence="6">
    <location>
        <begin position="86"/>
        <end position="272"/>
    </location>
</feature>
<dbReference type="Gene3D" id="1.10.10.10">
    <property type="entry name" value="Winged helix-like DNA-binding domain superfamily/Winged helix DNA-binding domain"/>
    <property type="match status" value="1"/>
</dbReference>
<name>A0ABX0Y6N4_9ACTN</name>
<comment type="caution">
    <text evidence="7">The sequence shown here is derived from an EMBL/GenBank/DDBJ whole genome shotgun (WGS) entry which is preliminary data.</text>
</comment>
<feature type="domain" description="HTH iclR-type" evidence="5">
    <location>
        <begin position="30"/>
        <end position="92"/>
    </location>
</feature>
<evidence type="ECO:0000256" key="2">
    <source>
        <dbReference type="ARBA" id="ARBA00023125"/>
    </source>
</evidence>
<dbReference type="SMART" id="SM00346">
    <property type="entry name" value="HTH_ICLR"/>
    <property type="match status" value="1"/>
</dbReference>
<evidence type="ECO:0000313" key="8">
    <source>
        <dbReference type="Proteomes" id="UP000722989"/>
    </source>
</evidence>
<dbReference type="InterPro" id="IPR036388">
    <property type="entry name" value="WH-like_DNA-bd_sf"/>
</dbReference>
<dbReference type="Proteomes" id="UP000722989">
    <property type="component" value="Unassembled WGS sequence"/>
</dbReference>
<dbReference type="SUPFAM" id="SSF46785">
    <property type="entry name" value="Winged helix' DNA-binding domain"/>
    <property type="match status" value="1"/>
</dbReference>
<dbReference type="EMBL" id="JAATVY010000023">
    <property type="protein sequence ID" value="NJC72949.1"/>
    <property type="molecule type" value="Genomic_DNA"/>
</dbReference>